<dbReference type="Proteomes" id="UP000009096">
    <property type="component" value="Chromosome 4"/>
</dbReference>
<dbReference type="VEuPathDB" id="FungiDB:FVEG_15525"/>
<evidence type="ECO:0000313" key="3">
    <source>
        <dbReference type="Proteomes" id="UP000009096"/>
    </source>
</evidence>
<dbReference type="AlphaFoldDB" id="W7M6G3"/>
<protein>
    <submittedName>
        <fullName evidence="2">Uncharacterized protein</fullName>
    </submittedName>
</protein>
<dbReference type="EMBL" id="CM000581">
    <property type="protein sequence ID" value="EWG43049.1"/>
    <property type="molecule type" value="Genomic_DNA"/>
</dbReference>
<dbReference type="RefSeq" id="XP_018749240.1">
    <property type="nucleotide sequence ID" value="XM_018904657.1"/>
</dbReference>
<organism evidence="2 3">
    <name type="scientific">Gibberella moniliformis (strain M3125 / FGSC 7600)</name>
    <name type="common">Maize ear and stalk rot fungus</name>
    <name type="synonym">Fusarium verticillioides</name>
    <dbReference type="NCBI Taxonomy" id="334819"/>
    <lineage>
        <taxon>Eukaryota</taxon>
        <taxon>Fungi</taxon>
        <taxon>Dikarya</taxon>
        <taxon>Ascomycota</taxon>
        <taxon>Pezizomycotina</taxon>
        <taxon>Sordariomycetes</taxon>
        <taxon>Hypocreomycetidae</taxon>
        <taxon>Hypocreales</taxon>
        <taxon>Nectriaceae</taxon>
        <taxon>Fusarium</taxon>
        <taxon>Fusarium fujikuroi species complex</taxon>
    </lineage>
</organism>
<gene>
    <name evidence="2" type="ORF">FVEG_15525</name>
</gene>
<keyword evidence="3" id="KW-1185">Reference proteome</keyword>
<proteinExistence type="predicted"/>
<feature type="region of interest" description="Disordered" evidence="1">
    <location>
        <begin position="1"/>
        <end position="31"/>
    </location>
</feature>
<dbReference type="GeneID" id="30072401"/>
<feature type="region of interest" description="Disordered" evidence="1">
    <location>
        <begin position="69"/>
        <end position="88"/>
    </location>
</feature>
<name>W7M6G3_GIBM7</name>
<reference evidence="2 3" key="1">
    <citation type="journal article" date="2010" name="Nature">
        <title>Comparative genomics reveals mobile pathogenicity chromosomes in Fusarium.</title>
        <authorList>
            <person name="Ma L.J."/>
            <person name="van der Does H.C."/>
            <person name="Borkovich K.A."/>
            <person name="Coleman J.J."/>
            <person name="Daboussi M.J."/>
            <person name="Di Pietro A."/>
            <person name="Dufresne M."/>
            <person name="Freitag M."/>
            <person name="Grabherr M."/>
            <person name="Henrissat B."/>
            <person name="Houterman P.M."/>
            <person name="Kang S."/>
            <person name="Shim W.B."/>
            <person name="Woloshuk C."/>
            <person name="Xie X."/>
            <person name="Xu J.R."/>
            <person name="Antoniw J."/>
            <person name="Baker S.E."/>
            <person name="Bluhm B.H."/>
            <person name="Breakspear A."/>
            <person name="Brown D.W."/>
            <person name="Butchko R.A."/>
            <person name="Chapman S."/>
            <person name="Coulson R."/>
            <person name="Coutinho P.M."/>
            <person name="Danchin E.G."/>
            <person name="Diener A."/>
            <person name="Gale L.R."/>
            <person name="Gardiner D.M."/>
            <person name="Goff S."/>
            <person name="Hammond-Kosack K.E."/>
            <person name="Hilburn K."/>
            <person name="Hua-Van A."/>
            <person name="Jonkers W."/>
            <person name="Kazan K."/>
            <person name="Kodira C.D."/>
            <person name="Koehrsen M."/>
            <person name="Kumar L."/>
            <person name="Lee Y.H."/>
            <person name="Li L."/>
            <person name="Manners J.M."/>
            <person name="Miranda-Saavedra D."/>
            <person name="Mukherjee M."/>
            <person name="Park G."/>
            <person name="Park J."/>
            <person name="Park S.Y."/>
            <person name="Proctor R.H."/>
            <person name="Regev A."/>
            <person name="Ruiz-Roldan M.C."/>
            <person name="Sain D."/>
            <person name="Sakthikumar S."/>
            <person name="Sykes S."/>
            <person name="Schwartz D.C."/>
            <person name="Turgeon B.G."/>
            <person name="Wapinski I."/>
            <person name="Yoder O."/>
            <person name="Young S."/>
            <person name="Zeng Q."/>
            <person name="Zhou S."/>
            <person name="Galagan J."/>
            <person name="Cuomo C.A."/>
            <person name="Kistler H.C."/>
            <person name="Rep M."/>
        </authorList>
    </citation>
    <scope>NUCLEOTIDE SEQUENCE [LARGE SCALE GENOMIC DNA]</scope>
    <source>
        <strain evidence="3">M3125 / FGSC 7600</strain>
    </source>
</reference>
<dbReference type="EMBL" id="DS022246">
    <property type="protein sequence ID" value="EWG43049.1"/>
    <property type="molecule type" value="Genomic_DNA"/>
</dbReference>
<evidence type="ECO:0000313" key="2">
    <source>
        <dbReference type="EMBL" id="EWG43049.1"/>
    </source>
</evidence>
<dbReference type="KEGG" id="fvr:FVEG_15525"/>
<sequence length="106" mass="11721">MSRPGWHQGGTEVERLKADGESGGGQIRDSGQWEEGIQGLHQMQKSFVFTPGAVETRCVPARAAECRGAAAAPIHSRHKHKTEAARRKGWVERGCQVGTRMQELEW</sequence>
<evidence type="ECO:0000256" key="1">
    <source>
        <dbReference type="SAM" id="MobiDB-lite"/>
    </source>
</evidence>
<accession>W7M6G3</accession>